<keyword evidence="1" id="KW-1133">Transmembrane helix</keyword>
<feature type="transmembrane region" description="Helical" evidence="1">
    <location>
        <begin position="101"/>
        <end position="122"/>
    </location>
</feature>
<feature type="transmembrane region" description="Helical" evidence="1">
    <location>
        <begin position="168"/>
        <end position="189"/>
    </location>
</feature>
<dbReference type="EMBL" id="CP158375">
    <property type="protein sequence ID" value="XDO96397.1"/>
    <property type="molecule type" value="Genomic_DNA"/>
</dbReference>
<keyword evidence="1" id="KW-0472">Membrane</keyword>
<name>A0AB39KS04_9CAUL</name>
<dbReference type="RefSeq" id="WP_369059249.1">
    <property type="nucleotide sequence ID" value="NZ_CP158375.1"/>
</dbReference>
<feature type="transmembrane region" description="Helical" evidence="1">
    <location>
        <begin position="63"/>
        <end position="81"/>
    </location>
</feature>
<proteinExistence type="predicted"/>
<evidence type="ECO:0000313" key="2">
    <source>
        <dbReference type="EMBL" id="XDO96397.1"/>
    </source>
</evidence>
<gene>
    <name evidence="2" type="ORF">ABOZ73_16725</name>
</gene>
<reference evidence="2" key="1">
    <citation type="submission" date="2024-06" db="EMBL/GenBank/DDBJ databases">
        <title>Caulobacter inopinatus, sp. nov.</title>
        <authorList>
            <person name="Donachie S.P."/>
        </authorList>
    </citation>
    <scope>NUCLEOTIDE SEQUENCE</scope>
    <source>
        <strain evidence="2">73W</strain>
    </source>
</reference>
<feature type="transmembrane region" description="Helical" evidence="1">
    <location>
        <begin position="14"/>
        <end position="30"/>
    </location>
</feature>
<dbReference type="AlphaFoldDB" id="A0AB39KS04"/>
<protein>
    <recommendedName>
        <fullName evidence="3">Permease</fullName>
    </recommendedName>
</protein>
<accession>A0AB39KS04</accession>
<organism evidence="2">
    <name type="scientific">Caulobacter sp. 73W</name>
    <dbReference type="NCBI Taxonomy" id="3161137"/>
    <lineage>
        <taxon>Bacteria</taxon>
        <taxon>Pseudomonadati</taxon>
        <taxon>Pseudomonadota</taxon>
        <taxon>Alphaproteobacteria</taxon>
        <taxon>Caulobacterales</taxon>
        <taxon>Caulobacteraceae</taxon>
        <taxon>Caulobacter</taxon>
    </lineage>
</organism>
<keyword evidence="1" id="KW-0812">Transmembrane</keyword>
<sequence>MNFMIQLLDSLDELLFRVMSWLVFYPLTLWRTMLHPLRMTTFADQQMTEAEERRHVATVSPPLFLFLSLLVSHGLELALVGDSPLLSEHHRLGGLVNDDTSLLVMRLAFFAVFPLLVSIRLLQRRRAALTRDTLKPPFYSQCYLAAPFALTVGMAATLMQTHAPWAELTGAAMVLIALVWFIAVETAWFRQELGAPIWRCLLDAVIVTVQGVAILAIAAPLFG</sequence>
<evidence type="ECO:0000256" key="1">
    <source>
        <dbReference type="SAM" id="Phobius"/>
    </source>
</evidence>
<feature type="transmembrane region" description="Helical" evidence="1">
    <location>
        <begin position="201"/>
        <end position="222"/>
    </location>
</feature>
<evidence type="ECO:0008006" key="3">
    <source>
        <dbReference type="Google" id="ProtNLM"/>
    </source>
</evidence>
<feature type="transmembrane region" description="Helical" evidence="1">
    <location>
        <begin position="142"/>
        <end position="162"/>
    </location>
</feature>